<dbReference type="GO" id="GO:0020037">
    <property type="term" value="F:heme binding"/>
    <property type="evidence" value="ECO:0007669"/>
    <property type="project" value="InterPro"/>
</dbReference>
<sequence>MKLLILHASNMKWRLACVGSAALIGLGGIGLGGIGFGGEVDGDEVSSVPEIVDFNDHVRPIFNAHCTACHGGVKQAGDVSFVYKEQVLPPKGWIVEPGDPDSSILIERVLETDPDTRMPPPDHGPALSQSDIAILSRWVEQGAVWDASHWSYAAPKPRPIPEVADSSWPRLSLDRFVLAKMLEHDLTPSEDATAERWLRRVSLDLTGLPPSLQQRSDFLDEYEQNADAARENVVDRLLASEAFGERWASVWLDQIRYSDSKGLGLDGRRSVWKYRDWVIDSFNDDLPYDQFTIKQIAGDLLPNPTMEDLIATAAHRLTQSNEEGGTDDEEFRVAAVLDRVSTTWQTWMGVTFGCVQCHSHPYDPFRHEEFYQFAAFFNNTSDTDLDEDWPTIDAPIDCSDYARAEELDHQIRELRGQIWNSEFDQLKRADRWQPLTDMTAKTNKATQMDVERVDDHDEFFTVDTVSRNTDITLEAPLPASLVQLTAIRLTAKPLDPQSALDDSEWGFVLASFEVELVGNEGTKTTPLSFRRVISDEMDPIYDSNASLDPKSSHGFAAYTRINHPREAAFLLEAPVEVPANARLRVTLKHRKFILAAFSLVTRRGHLAVSDNDAFVDLVNDDSISAMRKSLAELEKKRSGIRSVRIPVMQERPSHLRRPSHLFERGLFLTKGQEVTPGTPASLPPLAFDESSGDSDVPNRLTMANWLVSPENPLTARVAVNRVWAQLFGTGIVASEEDFGSSGELPTHPELLDFLALRFQNEQAWSMKSMIREIVLSRTYAQSSMLSEESYRRDPQNQWLSRGPRHRLSSEVVRDQALSLSGLLSREMHGEPVHPPIPDGVWKPFHGGDKWNVAKRGDDSRYRRSIYTYMKRSIPYPMFAAFDAPSREFCAPRRLRSNTPLQALMMLNDETFVECAVALADRMRSIGEDRREQMRHGFLIVTCREPSDADLADLQDLLESQPGVVDKGDESADPLVAVAAVLLNLDEVVMK</sequence>
<dbReference type="AlphaFoldDB" id="A0A7W5E111"/>
<dbReference type="EMBL" id="JACHXU010000014">
    <property type="protein sequence ID" value="MBB3208196.1"/>
    <property type="molecule type" value="Genomic_DNA"/>
</dbReference>
<dbReference type="RefSeq" id="WP_184306428.1">
    <property type="nucleotide sequence ID" value="NZ_JACHXU010000014.1"/>
</dbReference>
<dbReference type="PANTHER" id="PTHR35889:SF3">
    <property type="entry name" value="F-BOX DOMAIN-CONTAINING PROTEIN"/>
    <property type="match status" value="1"/>
</dbReference>
<dbReference type="Pfam" id="PF07583">
    <property type="entry name" value="PSCyt2"/>
    <property type="match status" value="1"/>
</dbReference>
<comment type="caution">
    <text evidence="4">The sequence shown here is derived from an EMBL/GenBank/DDBJ whole genome shotgun (WGS) entry which is preliminary data.</text>
</comment>
<evidence type="ECO:0008006" key="6">
    <source>
        <dbReference type="Google" id="ProtNLM"/>
    </source>
</evidence>
<evidence type="ECO:0000259" key="3">
    <source>
        <dbReference type="Pfam" id="PF07635"/>
    </source>
</evidence>
<dbReference type="InterPro" id="IPR036909">
    <property type="entry name" value="Cyt_c-like_dom_sf"/>
</dbReference>
<dbReference type="SUPFAM" id="SSF46626">
    <property type="entry name" value="Cytochrome c"/>
    <property type="match status" value="1"/>
</dbReference>
<keyword evidence="5" id="KW-1185">Reference proteome</keyword>
<dbReference type="InterPro" id="IPR011429">
    <property type="entry name" value="Cyt_c_Planctomycete-type"/>
</dbReference>
<dbReference type="InterPro" id="IPR011444">
    <property type="entry name" value="DUF1549"/>
</dbReference>
<evidence type="ECO:0000313" key="5">
    <source>
        <dbReference type="Proteomes" id="UP000536179"/>
    </source>
</evidence>
<dbReference type="PANTHER" id="PTHR35889">
    <property type="entry name" value="CYCLOINULO-OLIGOSACCHARIDE FRUCTANOTRANSFERASE-RELATED"/>
    <property type="match status" value="1"/>
</dbReference>
<dbReference type="GO" id="GO:0009055">
    <property type="term" value="F:electron transfer activity"/>
    <property type="evidence" value="ECO:0007669"/>
    <property type="project" value="InterPro"/>
</dbReference>
<feature type="domain" description="Cytochrome C Planctomycete-type" evidence="3">
    <location>
        <begin position="66"/>
        <end position="122"/>
    </location>
</feature>
<dbReference type="Pfam" id="PF07587">
    <property type="entry name" value="PSD1"/>
    <property type="match status" value="1"/>
</dbReference>
<evidence type="ECO:0000313" key="4">
    <source>
        <dbReference type="EMBL" id="MBB3208196.1"/>
    </source>
</evidence>
<evidence type="ECO:0000259" key="2">
    <source>
        <dbReference type="Pfam" id="PF07587"/>
    </source>
</evidence>
<dbReference type="Pfam" id="PF07635">
    <property type="entry name" value="PSCyt1"/>
    <property type="match status" value="1"/>
</dbReference>
<accession>A0A7W5E111</accession>
<protein>
    <recommendedName>
        <fullName evidence="6">Planctomycete cytochrome C</fullName>
    </recommendedName>
</protein>
<gene>
    <name evidence="4" type="ORF">FHS27_004023</name>
</gene>
<dbReference type="InterPro" id="IPR022655">
    <property type="entry name" value="DUF1553"/>
</dbReference>
<dbReference type="Proteomes" id="UP000536179">
    <property type="component" value="Unassembled WGS sequence"/>
</dbReference>
<proteinExistence type="predicted"/>
<feature type="domain" description="DUF1549" evidence="1">
    <location>
        <begin position="173"/>
        <end position="381"/>
    </location>
</feature>
<reference evidence="4 5" key="1">
    <citation type="submission" date="2020-08" db="EMBL/GenBank/DDBJ databases">
        <title>Genomic Encyclopedia of Type Strains, Phase III (KMG-III): the genomes of soil and plant-associated and newly described type strains.</title>
        <authorList>
            <person name="Whitman W."/>
        </authorList>
    </citation>
    <scope>NUCLEOTIDE SEQUENCE [LARGE SCALE GENOMIC DNA]</scope>
    <source>
        <strain evidence="4 5">CECT 8075</strain>
    </source>
</reference>
<organism evidence="4 5">
    <name type="scientific">Aporhodopirellula rubra</name>
    <dbReference type="NCBI Taxonomy" id="980271"/>
    <lineage>
        <taxon>Bacteria</taxon>
        <taxon>Pseudomonadati</taxon>
        <taxon>Planctomycetota</taxon>
        <taxon>Planctomycetia</taxon>
        <taxon>Pirellulales</taxon>
        <taxon>Pirellulaceae</taxon>
        <taxon>Aporhodopirellula</taxon>
    </lineage>
</organism>
<evidence type="ECO:0000259" key="1">
    <source>
        <dbReference type="Pfam" id="PF07583"/>
    </source>
</evidence>
<name>A0A7W5E111_9BACT</name>
<feature type="domain" description="DUF1553" evidence="2">
    <location>
        <begin position="698"/>
        <end position="956"/>
    </location>
</feature>